<keyword evidence="3" id="KW-0472">Membrane</keyword>
<name>A0A1W9S397_9BACT</name>
<keyword evidence="3" id="KW-0812">Transmembrane</keyword>
<dbReference type="GO" id="GO:0016020">
    <property type="term" value="C:membrane"/>
    <property type="evidence" value="ECO:0007669"/>
    <property type="project" value="InterPro"/>
</dbReference>
<dbReference type="Pfam" id="PF01066">
    <property type="entry name" value="CDP-OH_P_transf"/>
    <property type="match status" value="1"/>
</dbReference>
<evidence type="ECO:0008006" key="6">
    <source>
        <dbReference type="Google" id="ProtNLM"/>
    </source>
</evidence>
<feature type="transmembrane region" description="Helical" evidence="3">
    <location>
        <begin position="113"/>
        <end position="134"/>
    </location>
</feature>
<evidence type="ECO:0000313" key="5">
    <source>
        <dbReference type="Proteomes" id="UP000192611"/>
    </source>
</evidence>
<reference evidence="5" key="1">
    <citation type="submission" date="2017-03" db="EMBL/GenBank/DDBJ databases">
        <title>Novel pathways for hydrocarbon cycling and metabolic interdependencies in hydrothermal sediment communities.</title>
        <authorList>
            <person name="Dombrowski N."/>
            <person name="Seitz K."/>
            <person name="Teske A."/>
            <person name="Baker B."/>
        </authorList>
    </citation>
    <scope>NUCLEOTIDE SEQUENCE [LARGE SCALE GENOMIC DNA]</scope>
</reference>
<comment type="caution">
    <text evidence="4">The sequence shown here is derived from an EMBL/GenBank/DDBJ whole genome shotgun (WGS) entry which is preliminary data.</text>
</comment>
<dbReference type="AlphaFoldDB" id="A0A1W9S397"/>
<feature type="transmembrane region" description="Helical" evidence="3">
    <location>
        <begin position="12"/>
        <end position="33"/>
    </location>
</feature>
<evidence type="ECO:0000256" key="3">
    <source>
        <dbReference type="SAM" id="Phobius"/>
    </source>
</evidence>
<feature type="transmembrane region" description="Helical" evidence="3">
    <location>
        <begin position="154"/>
        <end position="176"/>
    </location>
</feature>
<dbReference type="InterPro" id="IPR000462">
    <property type="entry name" value="CDP-OH_P_trans"/>
</dbReference>
<gene>
    <name evidence="4" type="ORF">B6D57_00210</name>
</gene>
<dbReference type="GO" id="GO:0008654">
    <property type="term" value="P:phospholipid biosynthetic process"/>
    <property type="evidence" value="ECO:0007669"/>
    <property type="project" value="InterPro"/>
</dbReference>
<dbReference type="InterPro" id="IPR048254">
    <property type="entry name" value="CDP_ALCOHOL_P_TRANSF_CS"/>
</dbReference>
<comment type="similarity">
    <text evidence="2">Belongs to the CDP-alcohol phosphatidyltransferase class-I family.</text>
</comment>
<proteinExistence type="inferred from homology"/>
<keyword evidence="3" id="KW-1133">Transmembrane helix</keyword>
<protein>
    <recommendedName>
        <fullName evidence="6">CDP-alcohol phosphatidyltransferase</fullName>
    </recommendedName>
</protein>
<organism evidence="4 5">
    <name type="scientific">Candidatus Coatesbacteria bacterium 4484_99</name>
    <dbReference type="NCBI Taxonomy" id="1970774"/>
    <lineage>
        <taxon>Bacteria</taxon>
        <taxon>Candidatus Coatesiibacteriota</taxon>
    </lineage>
</organism>
<dbReference type="EMBL" id="NATQ01000003">
    <property type="protein sequence ID" value="OQX91293.1"/>
    <property type="molecule type" value="Genomic_DNA"/>
</dbReference>
<evidence type="ECO:0000313" key="4">
    <source>
        <dbReference type="EMBL" id="OQX91293.1"/>
    </source>
</evidence>
<dbReference type="Proteomes" id="UP000192611">
    <property type="component" value="Unassembled WGS sequence"/>
</dbReference>
<dbReference type="PROSITE" id="PS00379">
    <property type="entry name" value="CDP_ALCOHOL_P_TRANSF"/>
    <property type="match status" value="1"/>
</dbReference>
<keyword evidence="1 2" id="KW-0808">Transferase</keyword>
<evidence type="ECO:0000256" key="2">
    <source>
        <dbReference type="RuleBase" id="RU003750"/>
    </source>
</evidence>
<dbReference type="InterPro" id="IPR043130">
    <property type="entry name" value="CDP-OH_PTrfase_TM_dom"/>
</dbReference>
<sequence>MKITSTVGRRVFSTIISPLVGLFCLLNVPPNVITITGFVIQATSVYFICDGRLVLAGILILVGGSMDMVDGELARRRGIISKFGAFFDSFFDRYSDTVVLLGFLYYFSTKGEILYTILTGVAIVGAMMVSYARARAEGLGVECKTGVFERTERLLTIVVGALFGGVVLKVAFWILAIGSHLTSVQRFVYVWIKSKD</sequence>
<feature type="transmembrane region" description="Helical" evidence="3">
    <location>
        <begin position="45"/>
        <end position="69"/>
    </location>
</feature>
<dbReference type="Gene3D" id="1.20.120.1760">
    <property type="match status" value="1"/>
</dbReference>
<accession>A0A1W9S397</accession>
<dbReference type="GO" id="GO:0016780">
    <property type="term" value="F:phosphotransferase activity, for other substituted phosphate groups"/>
    <property type="evidence" value="ECO:0007669"/>
    <property type="project" value="InterPro"/>
</dbReference>
<evidence type="ECO:0000256" key="1">
    <source>
        <dbReference type="ARBA" id="ARBA00022679"/>
    </source>
</evidence>